<dbReference type="Pfam" id="PF13640">
    <property type="entry name" value="2OG-FeII_Oxy_3"/>
    <property type="match status" value="1"/>
</dbReference>
<dbReference type="SMART" id="SM00702">
    <property type="entry name" value="P4Hc"/>
    <property type="match status" value="1"/>
</dbReference>
<gene>
    <name evidence="7" type="ORF">SI65_04050</name>
</gene>
<feature type="domain" description="Prolyl 4-hydroxylase alpha subunit" evidence="6">
    <location>
        <begin position="33"/>
        <end position="271"/>
    </location>
</feature>
<name>A0A1E3BJB6_ASPCR</name>
<dbReference type="EMBL" id="JXNT01000003">
    <property type="protein sequence ID" value="ODM20997.1"/>
    <property type="molecule type" value="Genomic_DNA"/>
</dbReference>
<dbReference type="GO" id="GO:0005783">
    <property type="term" value="C:endoplasmic reticulum"/>
    <property type="evidence" value="ECO:0007669"/>
    <property type="project" value="TreeGrafter"/>
</dbReference>
<dbReference type="GO" id="GO:0005506">
    <property type="term" value="F:iron ion binding"/>
    <property type="evidence" value="ECO:0007669"/>
    <property type="project" value="InterPro"/>
</dbReference>
<keyword evidence="4" id="KW-0560">Oxidoreductase</keyword>
<dbReference type="InterPro" id="IPR045054">
    <property type="entry name" value="P4HA-like"/>
</dbReference>
<dbReference type="STRING" id="573508.A0A1E3BJB6"/>
<comment type="cofactor">
    <cofactor evidence="1">
        <name>L-ascorbate</name>
        <dbReference type="ChEBI" id="CHEBI:38290"/>
    </cofactor>
</comment>
<dbReference type="OrthoDB" id="69177at2759"/>
<dbReference type="InterPro" id="IPR006620">
    <property type="entry name" value="Pro_4_hyd_alph"/>
</dbReference>
<dbReference type="GO" id="GO:0031418">
    <property type="term" value="F:L-ascorbic acid binding"/>
    <property type="evidence" value="ECO:0007669"/>
    <property type="project" value="InterPro"/>
</dbReference>
<organism evidence="7 8">
    <name type="scientific">Aspergillus cristatus</name>
    <name type="common">Chinese Fuzhuan brick tea-fermentation fungus</name>
    <name type="synonym">Eurotium cristatum</name>
    <dbReference type="NCBI Taxonomy" id="573508"/>
    <lineage>
        <taxon>Eukaryota</taxon>
        <taxon>Fungi</taxon>
        <taxon>Dikarya</taxon>
        <taxon>Ascomycota</taxon>
        <taxon>Pezizomycotina</taxon>
        <taxon>Eurotiomycetes</taxon>
        <taxon>Eurotiomycetidae</taxon>
        <taxon>Eurotiales</taxon>
        <taxon>Aspergillaceae</taxon>
        <taxon>Aspergillus</taxon>
        <taxon>Aspergillus subgen. Aspergillus</taxon>
    </lineage>
</organism>
<dbReference type="GO" id="GO:0004656">
    <property type="term" value="F:procollagen-proline 4-dioxygenase activity"/>
    <property type="evidence" value="ECO:0007669"/>
    <property type="project" value="TreeGrafter"/>
</dbReference>
<dbReference type="InterPro" id="IPR044862">
    <property type="entry name" value="Pro_4_hyd_alph_FE2OG_OXY"/>
</dbReference>
<sequence>MDTFLPPEAPPNASAHRIDFATTNPPIPAYANSFAAVIDSILTEAECNELIRLAEASTVPPNDTAATPTWERAMINAGNGKQTLATDTRNCGRIMLDSFDLADKLLNRMMPFLQELGIDRQENKPFVKRGKVYKLSRLNERLRFLRYEGGEYFRPHWDAMYMTPNGKERSFYTIHLYLNGEGEQDLEELRKEEERVASLWRQKGDGAFNRDINGKLLGGATSFFPRYEQQDVQVRVFPKAGSVLVFQHRDLLHSGDSVFQGVKYTMRTDIMYREE</sequence>
<evidence type="ECO:0000313" key="7">
    <source>
        <dbReference type="EMBL" id="ODM20997.1"/>
    </source>
</evidence>
<proteinExistence type="predicted"/>
<dbReference type="Gene3D" id="2.60.120.620">
    <property type="entry name" value="q2cbj1_9rhob like domain"/>
    <property type="match status" value="1"/>
</dbReference>
<evidence type="ECO:0000259" key="6">
    <source>
        <dbReference type="SMART" id="SM00702"/>
    </source>
</evidence>
<dbReference type="AlphaFoldDB" id="A0A1E3BJB6"/>
<keyword evidence="2" id="KW-0479">Metal-binding</keyword>
<comment type="caution">
    <text evidence="7">The sequence shown here is derived from an EMBL/GenBank/DDBJ whole genome shotgun (WGS) entry which is preliminary data.</text>
</comment>
<evidence type="ECO:0000256" key="3">
    <source>
        <dbReference type="ARBA" id="ARBA00022964"/>
    </source>
</evidence>
<dbReference type="FunFam" id="2.60.120.620:FF:000045">
    <property type="entry name" value="Uncharacterized protein"/>
    <property type="match status" value="1"/>
</dbReference>
<keyword evidence="8" id="KW-1185">Reference proteome</keyword>
<keyword evidence="3" id="KW-0223">Dioxygenase</keyword>
<dbReference type="VEuPathDB" id="FungiDB:SI65_04050"/>
<accession>A0A1E3BJB6</accession>
<reference evidence="7 8" key="1">
    <citation type="journal article" date="2016" name="BMC Genomics">
        <title>Comparative genomic and transcriptomic analyses of the Fuzhuan brick tea-fermentation fungus Aspergillus cristatus.</title>
        <authorList>
            <person name="Ge Y."/>
            <person name="Wang Y."/>
            <person name="Liu Y."/>
            <person name="Tan Y."/>
            <person name="Ren X."/>
            <person name="Zhang X."/>
            <person name="Hyde K.D."/>
            <person name="Liu Y."/>
            <person name="Liu Z."/>
        </authorList>
    </citation>
    <scope>NUCLEOTIDE SEQUENCE [LARGE SCALE GENOMIC DNA]</scope>
    <source>
        <strain evidence="7 8">GZAAS20.1005</strain>
    </source>
</reference>
<evidence type="ECO:0000256" key="5">
    <source>
        <dbReference type="ARBA" id="ARBA00023004"/>
    </source>
</evidence>
<evidence type="ECO:0000256" key="4">
    <source>
        <dbReference type="ARBA" id="ARBA00023002"/>
    </source>
</evidence>
<keyword evidence="5" id="KW-0408">Iron</keyword>
<dbReference type="PANTHER" id="PTHR10869:SF241">
    <property type="entry name" value="FE2OG DIOXYGENASE DOMAIN-CONTAINING PROTEIN"/>
    <property type="match status" value="1"/>
</dbReference>
<evidence type="ECO:0000256" key="1">
    <source>
        <dbReference type="ARBA" id="ARBA00001961"/>
    </source>
</evidence>
<evidence type="ECO:0000256" key="2">
    <source>
        <dbReference type="ARBA" id="ARBA00022723"/>
    </source>
</evidence>
<dbReference type="PANTHER" id="PTHR10869">
    <property type="entry name" value="PROLYL 4-HYDROXYLASE ALPHA SUBUNIT"/>
    <property type="match status" value="1"/>
</dbReference>
<dbReference type="Proteomes" id="UP000094569">
    <property type="component" value="Unassembled WGS sequence"/>
</dbReference>
<evidence type="ECO:0000313" key="8">
    <source>
        <dbReference type="Proteomes" id="UP000094569"/>
    </source>
</evidence>
<protein>
    <recommendedName>
        <fullName evidence="6">Prolyl 4-hydroxylase alpha subunit domain-containing protein</fullName>
    </recommendedName>
</protein>